<dbReference type="OrthoDB" id="9814807at2"/>
<evidence type="ECO:0000259" key="2">
    <source>
        <dbReference type="Pfam" id="PF01757"/>
    </source>
</evidence>
<feature type="transmembrane region" description="Helical" evidence="1">
    <location>
        <begin position="53"/>
        <end position="73"/>
    </location>
</feature>
<keyword evidence="3" id="KW-0378">Hydrolase</keyword>
<keyword evidence="3" id="KW-0012">Acyltransferase</keyword>
<dbReference type="GO" id="GO:0016747">
    <property type="term" value="F:acyltransferase activity, transferring groups other than amino-acyl groups"/>
    <property type="evidence" value="ECO:0007669"/>
    <property type="project" value="InterPro"/>
</dbReference>
<dbReference type="STRING" id="420953.SAMN05192543_102654"/>
<feature type="transmembrane region" description="Helical" evidence="1">
    <location>
        <begin position="241"/>
        <end position="258"/>
    </location>
</feature>
<feature type="transmembrane region" description="Helical" evidence="1">
    <location>
        <begin position="151"/>
        <end position="171"/>
    </location>
</feature>
<protein>
    <submittedName>
        <fullName evidence="3">Peptidoglycan/LPS O-acetylase OafA/YrhL, contains acyltransferase and SGNH-hydrolase domains</fullName>
    </submittedName>
</protein>
<proteinExistence type="predicted"/>
<sequence length="384" mass="42939">MSNNRRSQQIDITRGIAILVVLFHHFNIAYPLRDTWLASTFGWDAVRAVARNGNYGVTAFFVVSGFLITSNALRRWSSLRNVDARTFYTLRAARILPCLVLLLVTVNLLAFAGIEIFQNRPENGDMLSFWLVNFASLTFWMNVLIAHHGWFNYALGVLWSLSVEEVFYLSFPLLCLLLRREKALFVFWTLIVIVGPLYRFAHRGDEAGFLYAYFASFDGIAIGCCAALLDARIVLQRSHAYLLRLVALVGMVALYLSGPIGETHVFGVTAMALGTAVLMLGSLDEPAAVRNRLDPRVWAAALPAWFGRHSYELYLFHLIALGALRTVYPPHQTAGNDKLVLMALFFALAAVLAAAIARFYAEPLNRYFRRRLAGRPVGSAVRAG</sequence>
<evidence type="ECO:0000313" key="3">
    <source>
        <dbReference type="EMBL" id="SFI26068.1"/>
    </source>
</evidence>
<dbReference type="InterPro" id="IPR050879">
    <property type="entry name" value="Acyltransferase_3"/>
</dbReference>
<dbReference type="InterPro" id="IPR002656">
    <property type="entry name" value="Acyl_transf_3_dom"/>
</dbReference>
<dbReference type="EMBL" id="FOQU01000002">
    <property type="protein sequence ID" value="SFI26068.1"/>
    <property type="molecule type" value="Genomic_DNA"/>
</dbReference>
<dbReference type="Proteomes" id="UP000199548">
    <property type="component" value="Unassembled WGS sequence"/>
</dbReference>
<keyword evidence="1" id="KW-0812">Transmembrane</keyword>
<keyword evidence="1" id="KW-0472">Membrane</keyword>
<name>A0A1I3GRD8_9BURK</name>
<dbReference type="GO" id="GO:0016787">
    <property type="term" value="F:hydrolase activity"/>
    <property type="evidence" value="ECO:0007669"/>
    <property type="project" value="UniProtKB-KW"/>
</dbReference>
<dbReference type="PANTHER" id="PTHR23028">
    <property type="entry name" value="ACETYLTRANSFERASE"/>
    <property type="match status" value="1"/>
</dbReference>
<feature type="transmembrane region" description="Helical" evidence="1">
    <location>
        <begin position="93"/>
        <end position="114"/>
    </location>
</feature>
<evidence type="ECO:0000256" key="1">
    <source>
        <dbReference type="SAM" id="Phobius"/>
    </source>
</evidence>
<keyword evidence="4" id="KW-1185">Reference proteome</keyword>
<evidence type="ECO:0000313" key="4">
    <source>
        <dbReference type="Proteomes" id="UP000199548"/>
    </source>
</evidence>
<keyword evidence="3" id="KW-0808">Transferase</keyword>
<feature type="transmembrane region" description="Helical" evidence="1">
    <location>
        <begin position="311"/>
        <end position="328"/>
    </location>
</feature>
<feature type="transmembrane region" description="Helical" evidence="1">
    <location>
        <begin position="207"/>
        <end position="229"/>
    </location>
</feature>
<feature type="transmembrane region" description="Helical" evidence="1">
    <location>
        <begin position="126"/>
        <end position="145"/>
    </location>
</feature>
<organism evidence="3 4">
    <name type="scientific">Paraburkholderia megapolitana</name>
    <dbReference type="NCBI Taxonomy" id="420953"/>
    <lineage>
        <taxon>Bacteria</taxon>
        <taxon>Pseudomonadati</taxon>
        <taxon>Pseudomonadota</taxon>
        <taxon>Betaproteobacteria</taxon>
        <taxon>Burkholderiales</taxon>
        <taxon>Burkholderiaceae</taxon>
        <taxon>Paraburkholderia</taxon>
    </lineage>
</organism>
<feature type="transmembrane region" description="Helical" evidence="1">
    <location>
        <begin position="12"/>
        <end position="32"/>
    </location>
</feature>
<dbReference type="AlphaFoldDB" id="A0A1I3GRD8"/>
<dbReference type="PANTHER" id="PTHR23028:SF53">
    <property type="entry name" value="ACYL_TRANSF_3 DOMAIN-CONTAINING PROTEIN"/>
    <property type="match status" value="1"/>
</dbReference>
<reference evidence="3 4" key="1">
    <citation type="submission" date="2016-10" db="EMBL/GenBank/DDBJ databases">
        <authorList>
            <person name="de Groot N.N."/>
        </authorList>
    </citation>
    <scope>NUCLEOTIDE SEQUENCE [LARGE SCALE GENOMIC DNA]</scope>
    <source>
        <strain evidence="3 4">LMG 23650</strain>
    </source>
</reference>
<feature type="transmembrane region" description="Helical" evidence="1">
    <location>
        <begin position="183"/>
        <end position="201"/>
    </location>
</feature>
<keyword evidence="1" id="KW-1133">Transmembrane helix</keyword>
<gene>
    <name evidence="3" type="ORF">SAMN05192543_102654</name>
</gene>
<feature type="domain" description="Acyltransferase 3" evidence="2">
    <location>
        <begin position="9"/>
        <end position="356"/>
    </location>
</feature>
<accession>A0A1I3GRD8</accession>
<dbReference type="GO" id="GO:0009103">
    <property type="term" value="P:lipopolysaccharide biosynthetic process"/>
    <property type="evidence" value="ECO:0007669"/>
    <property type="project" value="TreeGrafter"/>
</dbReference>
<feature type="transmembrane region" description="Helical" evidence="1">
    <location>
        <begin position="264"/>
        <end position="283"/>
    </location>
</feature>
<feature type="transmembrane region" description="Helical" evidence="1">
    <location>
        <begin position="340"/>
        <end position="361"/>
    </location>
</feature>
<dbReference type="GO" id="GO:0016020">
    <property type="term" value="C:membrane"/>
    <property type="evidence" value="ECO:0007669"/>
    <property type="project" value="TreeGrafter"/>
</dbReference>
<dbReference type="RefSeq" id="WP_091010922.1">
    <property type="nucleotide sequence ID" value="NZ_CP041745.1"/>
</dbReference>
<dbReference type="Pfam" id="PF01757">
    <property type="entry name" value="Acyl_transf_3"/>
    <property type="match status" value="1"/>
</dbReference>